<dbReference type="Pfam" id="PF06439">
    <property type="entry name" value="3keto-disac_hyd"/>
    <property type="match status" value="1"/>
</dbReference>
<protein>
    <recommendedName>
        <fullName evidence="1">3-keto-alpha-glucoside-1,2-lyase/3-keto-2-hydroxy-glucal hydratase domain-containing protein</fullName>
    </recommendedName>
</protein>
<name>A0A0F9AC68_9ZZZZ</name>
<proteinExistence type="predicted"/>
<dbReference type="GO" id="GO:0016787">
    <property type="term" value="F:hydrolase activity"/>
    <property type="evidence" value="ECO:0007669"/>
    <property type="project" value="InterPro"/>
</dbReference>
<gene>
    <name evidence="2" type="ORF">LCGC14_2867240</name>
</gene>
<feature type="domain" description="3-keto-alpha-glucoside-1,2-lyase/3-keto-2-hydroxy-glucal hydratase" evidence="1">
    <location>
        <begin position="10"/>
        <end position="148"/>
    </location>
</feature>
<reference evidence="2" key="1">
    <citation type="journal article" date="2015" name="Nature">
        <title>Complex archaea that bridge the gap between prokaryotes and eukaryotes.</title>
        <authorList>
            <person name="Spang A."/>
            <person name="Saw J.H."/>
            <person name="Jorgensen S.L."/>
            <person name="Zaremba-Niedzwiedzka K."/>
            <person name="Martijn J."/>
            <person name="Lind A.E."/>
            <person name="van Eijk R."/>
            <person name="Schleper C."/>
            <person name="Guy L."/>
            <person name="Ettema T.J."/>
        </authorList>
    </citation>
    <scope>NUCLEOTIDE SEQUENCE</scope>
</reference>
<dbReference type="AlphaFoldDB" id="A0A0F9AC68"/>
<feature type="non-terminal residue" evidence="2">
    <location>
        <position position="1"/>
    </location>
</feature>
<evidence type="ECO:0000313" key="2">
    <source>
        <dbReference type="EMBL" id="KKK76084.1"/>
    </source>
</evidence>
<organism evidence="2">
    <name type="scientific">marine sediment metagenome</name>
    <dbReference type="NCBI Taxonomy" id="412755"/>
    <lineage>
        <taxon>unclassified sequences</taxon>
        <taxon>metagenomes</taxon>
        <taxon>ecological metagenomes</taxon>
    </lineage>
</organism>
<accession>A0A0F9AC68</accession>
<dbReference type="Gene3D" id="2.60.120.560">
    <property type="entry name" value="Exo-inulinase, domain 1"/>
    <property type="match status" value="1"/>
</dbReference>
<sequence length="155" mass="17271">VEQRHIVGRTSGLEQNEFLSNDLVFGDFRLRCQVQLVDNRGNSGIQFRSEVLPDGLVRGYQADIGAGWWGKLYEEHGRALLWPEGGEAHVKPGWNSYEVLAVGDKIQTWINGQLCVDLLDSAGAKRGIIALQLHSGGPTEVRFKEFEIELNPQGE</sequence>
<dbReference type="InterPro" id="IPR010496">
    <property type="entry name" value="AL/BT2_dom"/>
</dbReference>
<evidence type="ECO:0000259" key="1">
    <source>
        <dbReference type="Pfam" id="PF06439"/>
    </source>
</evidence>
<dbReference type="EMBL" id="LAZR01055565">
    <property type="protein sequence ID" value="KKK76084.1"/>
    <property type="molecule type" value="Genomic_DNA"/>
</dbReference>
<comment type="caution">
    <text evidence="2">The sequence shown here is derived from an EMBL/GenBank/DDBJ whole genome shotgun (WGS) entry which is preliminary data.</text>
</comment>